<dbReference type="InterPro" id="IPR056884">
    <property type="entry name" value="NPHP3-like_N"/>
</dbReference>
<dbReference type="PROSITE" id="PS50837">
    <property type="entry name" value="NACHT"/>
    <property type="match status" value="1"/>
</dbReference>
<proteinExistence type="predicted"/>
<name>A0AAD6UMQ6_9AGAR</name>
<accession>A0AAD6UMQ6</accession>
<dbReference type="InterPro" id="IPR007111">
    <property type="entry name" value="NACHT_NTPase"/>
</dbReference>
<keyword evidence="4" id="KW-1185">Reference proteome</keyword>
<dbReference type="Pfam" id="PF24883">
    <property type="entry name" value="NPHP3_N"/>
    <property type="match status" value="1"/>
</dbReference>
<organism evidence="3 4">
    <name type="scientific">Mycena pura</name>
    <dbReference type="NCBI Taxonomy" id="153505"/>
    <lineage>
        <taxon>Eukaryota</taxon>
        <taxon>Fungi</taxon>
        <taxon>Dikarya</taxon>
        <taxon>Basidiomycota</taxon>
        <taxon>Agaricomycotina</taxon>
        <taxon>Agaricomycetes</taxon>
        <taxon>Agaricomycetidae</taxon>
        <taxon>Agaricales</taxon>
        <taxon>Marasmiineae</taxon>
        <taxon>Mycenaceae</taxon>
        <taxon>Mycena</taxon>
    </lineage>
</organism>
<dbReference type="SUPFAM" id="SSF52540">
    <property type="entry name" value="P-loop containing nucleoside triphosphate hydrolases"/>
    <property type="match status" value="1"/>
</dbReference>
<evidence type="ECO:0000256" key="1">
    <source>
        <dbReference type="ARBA" id="ARBA00022737"/>
    </source>
</evidence>
<protein>
    <recommendedName>
        <fullName evidence="2">NACHT domain-containing protein</fullName>
    </recommendedName>
</protein>
<comment type="caution">
    <text evidence="3">The sequence shown here is derived from an EMBL/GenBank/DDBJ whole genome shotgun (WGS) entry which is preliminary data.</text>
</comment>
<evidence type="ECO:0000259" key="2">
    <source>
        <dbReference type="PROSITE" id="PS50837"/>
    </source>
</evidence>
<keyword evidence="1" id="KW-0677">Repeat</keyword>
<feature type="domain" description="NACHT" evidence="2">
    <location>
        <begin position="40"/>
        <end position="186"/>
    </location>
</feature>
<evidence type="ECO:0000313" key="4">
    <source>
        <dbReference type="Proteomes" id="UP001219525"/>
    </source>
</evidence>
<dbReference type="AlphaFoldDB" id="A0AAD6UMQ6"/>
<dbReference type="PANTHER" id="PTHR10039">
    <property type="entry name" value="AMELOGENIN"/>
    <property type="match status" value="1"/>
</dbReference>
<dbReference type="EMBL" id="JARJCW010000146">
    <property type="protein sequence ID" value="KAJ7190616.1"/>
    <property type="molecule type" value="Genomic_DNA"/>
</dbReference>
<dbReference type="PANTHER" id="PTHR10039:SF14">
    <property type="entry name" value="NACHT DOMAIN-CONTAINING PROTEIN"/>
    <property type="match status" value="1"/>
</dbReference>
<gene>
    <name evidence="3" type="ORF">GGX14DRAFT_381988</name>
</gene>
<sequence length="461" mass="51821">MEALHNSGERFPEPACHPGTRTSLLEDLRRWSLDTSPDSSLLWLHGSAGAGKSAIAQQFAGDLHTQGRLGATFFFKRGHPTRGIWNRLFTTISYQLATYVSELLLPIGQAVESDKLIVGRSMAAQFQRLLVDPFRNAPALQLPPILVLDGLDECQDREVQQQILRLLINAIRARQLPSRILISSRPEPHLREVLETAETSGICRHFELSADAAAYENIRTYLRDEFSRIHNEYRARGIDLGGVWPAPESLEHLVHKSSGVFIYAATVIRFVDDEYSHPVDRLDSVLRLDPDSTVPLDDLYTQILSVLPHNPQQLRILHATWRKGIVSEMDPEEIDLLLNLRPGTSRLQLRGLHSLLEVPTLRTLLAIPRPVAFLHASFHDFLGDKRRSRSWCVSQPWLESDHLYCMIRLLSSPPLTDSVWTLHAPGAIFEALTVLVPSEHLRGMCRVGVEACAKARGKSVS</sequence>
<dbReference type="InterPro" id="IPR027417">
    <property type="entry name" value="P-loop_NTPase"/>
</dbReference>
<dbReference type="Proteomes" id="UP001219525">
    <property type="component" value="Unassembled WGS sequence"/>
</dbReference>
<dbReference type="Gene3D" id="3.40.50.300">
    <property type="entry name" value="P-loop containing nucleotide triphosphate hydrolases"/>
    <property type="match status" value="1"/>
</dbReference>
<evidence type="ECO:0000313" key="3">
    <source>
        <dbReference type="EMBL" id="KAJ7190616.1"/>
    </source>
</evidence>
<reference evidence="3" key="1">
    <citation type="submission" date="2023-03" db="EMBL/GenBank/DDBJ databases">
        <title>Massive genome expansion in bonnet fungi (Mycena s.s.) driven by repeated elements and novel gene families across ecological guilds.</title>
        <authorList>
            <consortium name="Lawrence Berkeley National Laboratory"/>
            <person name="Harder C.B."/>
            <person name="Miyauchi S."/>
            <person name="Viragh M."/>
            <person name="Kuo A."/>
            <person name="Thoen E."/>
            <person name="Andreopoulos B."/>
            <person name="Lu D."/>
            <person name="Skrede I."/>
            <person name="Drula E."/>
            <person name="Henrissat B."/>
            <person name="Morin E."/>
            <person name="Kohler A."/>
            <person name="Barry K."/>
            <person name="LaButti K."/>
            <person name="Morin E."/>
            <person name="Salamov A."/>
            <person name="Lipzen A."/>
            <person name="Mereny Z."/>
            <person name="Hegedus B."/>
            <person name="Baldrian P."/>
            <person name="Stursova M."/>
            <person name="Weitz H."/>
            <person name="Taylor A."/>
            <person name="Grigoriev I.V."/>
            <person name="Nagy L.G."/>
            <person name="Martin F."/>
            <person name="Kauserud H."/>
        </authorList>
    </citation>
    <scope>NUCLEOTIDE SEQUENCE</scope>
    <source>
        <strain evidence="3">9144</strain>
    </source>
</reference>